<evidence type="ECO:0000256" key="3">
    <source>
        <dbReference type="ARBA" id="ARBA00023163"/>
    </source>
</evidence>
<dbReference type="SUPFAM" id="SSF46689">
    <property type="entry name" value="Homeodomain-like"/>
    <property type="match status" value="1"/>
</dbReference>
<dbReference type="SMART" id="SM00342">
    <property type="entry name" value="HTH_ARAC"/>
    <property type="match status" value="1"/>
</dbReference>
<evidence type="ECO:0000256" key="1">
    <source>
        <dbReference type="ARBA" id="ARBA00023015"/>
    </source>
</evidence>
<gene>
    <name evidence="5" type="ORF">OB236_31750</name>
</gene>
<dbReference type="EMBL" id="JAOQIO010000107">
    <property type="protein sequence ID" value="MCU6796711.1"/>
    <property type="molecule type" value="Genomic_DNA"/>
</dbReference>
<dbReference type="PRINTS" id="PR00032">
    <property type="entry name" value="HTHARAC"/>
</dbReference>
<keyword evidence="6" id="KW-1185">Reference proteome</keyword>
<feature type="domain" description="HTH araC/xylS-type" evidence="4">
    <location>
        <begin position="113"/>
        <end position="214"/>
    </location>
</feature>
<proteinExistence type="predicted"/>
<dbReference type="InterPro" id="IPR020449">
    <property type="entry name" value="Tscrpt_reg_AraC-type_HTH"/>
</dbReference>
<keyword evidence="3" id="KW-0804">Transcription</keyword>
<keyword evidence="1" id="KW-0805">Transcription regulation</keyword>
<dbReference type="RefSeq" id="WP_262687558.1">
    <property type="nucleotide sequence ID" value="NZ_JAOQIO010000107.1"/>
</dbReference>
<dbReference type="PANTHER" id="PTHR43280">
    <property type="entry name" value="ARAC-FAMILY TRANSCRIPTIONAL REGULATOR"/>
    <property type="match status" value="1"/>
</dbReference>
<dbReference type="Gene3D" id="1.10.10.60">
    <property type="entry name" value="Homeodomain-like"/>
    <property type="match status" value="2"/>
</dbReference>
<dbReference type="InterPro" id="IPR009057">
    <property type="entry name" value="Homeodomain-like_sf"/>
</dbReference>
<comment type="caution">
    <text evidence="5">The sequence shown here is derived from an EMBL/GenBank/DDBJ whole genome shotgun (WGS) entry which is preliminary data.</text>
</comment>
<evidence type="ECO:0000313" key="5">
    <source>
        <dbReference type="EMBL" id="MCU6796711.1"/>
    </source>
</evidence>
<dbReference type="Pfam" id="PF12833">
    <property type="entry name" value="HTH_18"/>
    <property type="match status" value="1"/>
</dbReference>
<protein>
    <submittedName>
        <fullName evidence="5">Helix-turn-helix transcriptional regulator</fullName>
    </submittedName>
</protein>
<keyword evidence="2" id="KW-0238">DNA-binding</keyword>
<evidence type="ECO:0000259" key="4">
    <source>
        <dbReference type="PROSITE" id="PS01124"/>
    </source>
</evidence>
<dbReference type="PANTHER" id="PTHR43280:SF10">
    <property type="entry name" value="REGULATORY PROTEIN POCR"/>
    <property type="match status" value="1"/>
</dbReference>
<dbReference type="Proteomes" id="UP001652445">
    <property type="component" value="Unassembled WGS sequence"/>
</dbReference>
<name>A0ABT2UPY5_9BACL</name>
<evidence type="ECO:0000256" key="2">
    <source>
        <dbReference type="ARBA" id="ARBA00023125"/>
    </source>
</evidence>
<evidence type="ECO:0000313" key="6">
    <source>
        <dbReference type="Proteomes" id="UP001652445"/>
    </source>
</evidence>
<dbReference type="PROSITE" id="PS01124">
    <property type="entry name" value="HTH_ARAC_FAMILY_2"/>
    <property type="match status" value="1"/>
</dbReference>
<reference evidence="5 6" key="1">
    <citation type="submission" date="2022-09" db="EMBL/GenBank/DDBJ databases">
        <authorList>
            <person name="Han X.L."/>
            <person name="Wang Q."/>
            <person name="Lu T."/>
        </authorList>
    </citation>
    <scope>NUCLEOTIDE SEQUENCE [LARGE SCALE GENOMIC DNA]</scope>
    <source>
        <strain evidence="5 6">WQ 127069</strain>
    </source>
</reference>
<dbReference type="InterPro" id="IPR018060">
    <property type="entry name" value="HTH_AraC"/>
</dbReference>
<accession>A0ABT2UPY5</accession>
<organism evidence="5 6">
    <name type="scientific">Paenibacillus baimaensis</name>
    <dbReference type="NCBI Taxonomy" id="2982185"/>
    <lineage>
        <taxon>Bacteria</taxon>
        <taxon>Bacillati</taxon>
        <taxon>Bacillota</taxon>
        <taxon>Bacilli</taxon>
        <taxon>Bacillales</taxon>
        <taxon>Paenibacillaceae</taxon>
        <taxon>Paenibacillus</taxon>
    </lineage>
</organism>
<sequence length="217" mass="25448">MCEYSYVKEKELYDTFKSAVDSSEVEHVIDVFYEFLIENGSSEMLVLYETTVRLLVGMEKRVLAEFGNDTRRNQFDVISVVTKRNLEEVKAYVLECFMELRGIIMQKFNYNHTSIIMKTIQNMENEFQHATLDSLAQKVYMTPSYLSLLFKTNTGKTFIEQLTDIRIDKAKHLLRNTHLKNYEVAESIGYQDSRYFSQIFKKKVGCSPSDYRESAIH</sequence>